<dbReference type="InterPro" id="IPR042099">
    <property type="entry name" value="ANL_N_sf"/>
</dbReference>
<dbReference type="GO" id="GO:0005783">
    <property type="term" value="C:endoplasmic reticulum"/>
    <property type="evidence" value="ECO:0007669"/>
    <property type="project" value="TreeGrafter"/>
</dbReference>
<feature type="domain" description="AMP-dependent synthetase/ligase" evidence="5">
    <location>
        <begin position="201"/>
        <end position="319"/>
    </location>
</feature>
<feature type="region of interest" description="Disordered" evidence="4">
    <location>
        <begin position="306"/>
        <end position="384"/>
    </location>
</feature>
<dbReference type="AlphaFoldDB" id="A0A086PKM0"/>
<accession>A0A086PKM0</accession>
<dbReference type="Pfam" id="PF00501">
    <property type="entry name" value="AMP-binding"/>
    <property type="match status" value="2"/>
</dbReference>
<feature type="region of interest" description="Disordered" evidence="4">
    <location>
        <begin position="121"/>
        <end position="175"/>
    </location>
</feature>
<feature type="compositionally biased region" description="Low complexity" evidence="4">
    <location>
        <begin position="364"/>
        <end position="376"/>
    </location>
</feature>
<evidence type="ECO:0000259" key="5">
    <source>
        <dbReference type="Pfam" id="PF00501"/>
    </source>
</evidence>
<dbReference type="SUPFAM" id="SSF56801">
    <property type="entry name" value="Acetyl-CoA synthetase-like"/>
    <property type="match status" value="1"/>
</dbReference>
<reference evidence="6 7" key="2">
    <citation type="journal article" date="2015" name="Eukaryot. Cell">
        <title>Genetic mapping reveals that sinefungin resistance in Toxoplasma gondii is controlled by a putative amino acid transporter locus that can be used as a negative selectable marker.</title>
        <authorList>
            <person name="Behnke M.S."/>
            <person name="Khan A."/>
            <person name="Sibley L.D."/>
        </authorList>
    </citation>
    <scope>NUCLEOTIDE SEQUENCE [LARGE SCALE GENOMIC DNA]</scope>
    <source>
        <strain evidence="6 7">VAND</strain>
    </source>
</reference>
<feature type="compositionally biased region" description="Basic and acidic residues" evidence="4">
    <location>
        <begin position="330"/>
        <end position="350"/>
    </location>
</feature>
<sequence length="921" mass="100708">MALLFDPSDMPPTGRLVSLGAEGLEECAGVQTVLSLQSAARLNRQLKPSKSGEDLFWTTDVTKELPIRVAESGPASLPPLTVVDFFADTVRRFPDSPALAFQPHASPRILSRDAVSLQRARAAKETLEASGSRDGASKTSQEAGGASPQHPPRCADSETPGNSDRLHVEKDDGGSMLTSLLPRKSLDASAPPSYVEGPFPGWCMYTWQGYWNDICMFAKGLLYLGCDRRSRVAIMGCNSPAWAIAYFGAIFVDGVAVGVYTTNSVEATAHVVEHSRCRVAVVDSLANMEKLLQVKKRQQEAREARLQRAVDAVEGRPSTGPQAAAQAAKQECEKSRENGSAERLRLSPELKKRRTLAARSPLDGGRSQEASSSEASLAEEERGGASRSEALAEAFLEEEQGACDVLQMIVVYRDRVPDGYEDDGVISFEDFLQLGTAVNDALLTARMESQKPGECCSLVYTSGTTGFPKGVMLSHDNFTWTAACSSHMMKIDHTHRLVSFLPLSHVAAQLVDLYMPVTMGCCVYFARPDALQGSLIDTVKRVRPTWFLAVPRVWEKIEQKLKEVAAARGAGFKNRLAAWAKDVGFRGTEALLNGQSHDVPTAFPFVMKLILHQVRKALGMELCLGLGSCAAPLDPETQKYFMSLGMPINSIYGLSESTGPQTFILPAPGWYKVGSIGHAMPGTDMYVANENAEGHGEICFRGRNIFMGYYKDEKSTRGTLDENGFLHTGDLGYVDSDGFVYLTGRIKELIITAGGENVAPLLIESLLKQEMPQVLSNCMVVGDKRKFLGVLICLYTAKDKNDNPTEVLAPELVRFFSKNGIQVQTTQEAMNSVGVNQLIREAIERANIKTISRAQSVQGWRVLPTDFAIDTGELTATMKLRRKFVEKKYEEFVEDMYRSPLPSCLASPQHEKTVAALQAKL</sequence>
<dbReference type="PANTHER" id="PTHR43272:SF32">
    <property type="entry name" value="AMP-DEPENDENT SYNTHETASE_LIGASE DOMAIN-CONTAINING PROTEIN"/>
    <property type="match status" value="1"/>
</dbReference>
<evidence type="ECO:0000256" key="1">
    <source>
        <dbReference type="ARBA" id="ARBA00022598"/>
    </source>
</evidence>
<reference evidence="6 7" key="1">
    <citation type="submission" date="2014-08" db="EMBL/GenBank/DDBJ databases">
        <authorList>
            <person name="Sibley D."/>
            <person name="Venepally P."/>
            <person name="Karamycheva S."/>
            <person name="Hadjithomas M."/>
            <person name="Khan A."/>
            <person name="Brunk B."/>
            <person name="Roos D."/>
            <person name="Caler E."/>
            <person name="Lorenzi H."/>
        </authorList>
    </citation>
    <scope>NUCLEOTIDE SEQUENCE [LARGE SCALE GENOMIC DNA]</scope>
    <source>
        <strain evidence="6 7">VAND</strain>
    </source>
</reference>
<comment type="caution">
    <text evidence="6">The sequence shown here is derived from an EMBL/GenBank/DDBJ whole genome shotgun (WGS) entry which is preliminary data.</text>
</comment>
<name>A0A086PKM0_TOXGO</name>
<feature type="domain" description="AMP-dependent synthetase/ligase" evidence="5">
    <location>
        <begin position="392"/>
        <end position="710"/>
    </location>
</feature>
<keyword evidence="2" id="KW-0276">Fatty acid metabolism</keyword>
<feature type="compositionally biased region" description="Basic and acidic residues" evidence="4">
    <location>
        <begin position="164"/>
        <end position="173"/>
    </location>
</feature>
<dbReference type="VEuPathDB" id="ToxoDB:TGVAND_297220"/>
<organism evidence="6 7">
    <name type="scientific">Toxoplasma gondii VAND</name>
    <dbReference type="NCBI Taxonomy" id="933077"/>
    <lineage>
        <taxon>Eukaryota</taxon>
        <taxon>Sar</taxon>
        <taxon>Alveolata</taxon>
        <taxon>Apicomplexa</taxon>
        <taxon>Conoidasida</taxon>
        <taxon>Coccidia</taxon>
        <taxon>Eucoccidiorida</taxon>
        <taxon>Eimeriorina</taxon>
        <taxon>Sarcocystidae</taxon>
        <taxon>Toxoplasma</taxon>
    </lineage>
</organism>
<dbReference type="PANTHER" id="PTHR43272">
    <property type="entry name" value="LONG-CHAIN-FATTY-ACID--COA LIGASE"/>
    <property type="match status" value="1"/>
</dbReference>
<dbReference type="InterPro" id="IPR020845">
    <property type="entry name" value="AMP-binding_CS"/>
</dbReference>
<dbReference type="PROSITE" id="PS00455">
    <property type="entry name" value="AMP_BINDING"/>
    <property type="match status" value="1"/>
</dbReference>
<evidence type="ECO:0000256" key="4">
    <source>
        <dbReference type="SAM" id="MobiDB-lite"/>
    </source>
</evidence>
<dbReference type="InterPro" id="IPR000873">
    <property type="entry name" value="AMP-dep_synth/lig_dom"/>
</dbReference>
<evidence type="ECO:0000256" key="2">
    <source>
        <dbReference type="ARBA" id="ARBA00022832"/>
    </source>
</evidence>
<dbReference type="GO" id="GO:0004467">
    <property type="term" value="F:long-chain fatty acid-CoA ligase activity"/>
    <property type="evidence" value="ECO:0007669"/>
    <property type="project" value="UniProtKB-EC"/>
</dbReference>
<dbReference type="Pfam" id="PF23562">
    <property type="entry name" value="AMP-binding_C_3"/>
    <property type="match status" value="1"/>
</dbReference>
<evidence type="ECO:0000256" key="3">
    <source>
        <dbReference type="ARBA" id="ARBA00023098"/>
    </source>
</evidence>
<dbReference type="OrthoDB" id="3633556at2759"/>
<proteinExistence type="predicted"/>
<dbReference type="Gene3D" id="3.40.50.12780">
    <property type="entry name" value="N-terminal domain of ligase-like"/>
    <property type="match status" value="2"/>
</dbReference>
<keyword evidence="1 6" id="KW-0436">Ligase</keyword>
<dbReference type="Proteomes" id="UP000028840">
    <property type="component" value="Unassembled WGS sequence"/>
</dbReference>
<dbReference type="EMBL" id="AEYJ02001586">
    <property type="protein sequence ID" value="KFH00902.1"/>
    <property type="molecule type" value="Genomic_DNA"/>
</dbReference>
<dbReference type="GO" id="GO:0016020">
    <property type="term" value="C:membrane"/>
    <property type="evidence" value="ECO:0007669"/>
    <property type="project" value="TreeGrafter"/>
</dbReference>
<dbReference type="EC" id="6.2.1.3" evidence="6"/>
<evidence type="ECO:0000313" key="6">
    <source>
        <dbReference type="EMBL" id="KFH00902.1"/>
    </source>
</evidence>
<protein>
    <submittedName>
        <fullName evidence="6">AMP-binding enzyme domain-containing protein</fullName>
        <ecNumber evidence="6">6.2.1.3</ecNumber>
    </submittedName>
</protein>
<evidence type="ECO:0000313" key="7">
    <source>
        <dbReference type="Proteomes" id="UP000028840"/>
    </source>
</evidence>
<gene>
    <name evidence="6" type="ORF">TGVAND_297220</name>
</gene>
<keyword evidence="3" id="KW-0443">Lipid metabolism</keyword>